<dbReference type="InterPro" id="IPR037700">
    <property type="entry name" value="NUP88/NUP82"/>
</dbReference>
<keyword evidence="2" id="KW-0813">Transport</keyword>
<gene>
    <name evidence="9" type="ORF">M231_07317</name>
</gene>
<dbReference type="Proteomes" id="UP000289152">
    <property type="component" value="Unassembled WGS sequence"/>
</dbReference>
<dbReference type="STRING" id="5217.A0A4Q1BFV1"/>
<evidence type="ECO:0000256" key="5">
    <source>
        <dbReference type="ARBA" id="ARBA00023010"/>
    </source>
</evidence>
<dbReference type="GO" id="GO:0006606">
    <property type="term" value="P:protein import into nucleus"/>
    <property type="evidence" value="ECO:0007669"/>
    <property type="project" value="TreeGrafter"/>
</dbReference>
<keyword evidence="3" id="KW-0509">mRNA transport</keyword>
<dbReference type="EMBL" id="SDIL01000137">
    <property type="protein sequence ID" value="RXK35413.1"/>
    <property type="molecule type" value="Genomic_DNA"/>
</dbReference>
<dbReference type="InterPro" id="IPR019321">
    <property type="entry name" value="Nucleoporin_Nup88"/>
</dbReference>
<feature type="compositionally biased region" description="Basic and acidic residues" evidence="8">
    <location>
        <begin position="307"/>
        <end position="317"/>
    </location>
</feature>
<feature type="region of interest" description="Disordered" evidence="8">
    <location>
        <begin position="307"/>
        <end position="359"/>
    </location>
</feature>
<dbReference type="GO" id="GO:0017056">
    <property type="term" value="F:structural constituent of nuclear pore"/>
    <property type="evidence" value="ECO:0007669"/>
    <property type="project" value="InterPro"/>
</dbReference>
<dbReference type="InterPro" id="IPR036322">
    <property type="entry name" value="WD40_repeat_dom_sf"/>
</dbReference>
<dbReference type="SUPFAM" id="SSF50978">
    <property type="entry name" value="WD40 repeat-like"/>
    <property type="match status" value="1"/>
</dbReference>
<evidence type="ECO:0000256" key="2">
    <source>
        <dbReference type="ARBA" id="ARBA00022448"/>
    </source>
</evidence>
<accession>A0A4Q1BFV1</accession>
<dbReference type="GO" id="GO:0005643">
    <property type="term" value="C:nuclear pore"/>
    <property type="evidence" value="ECO:0007669"/>
    <property type="project" value="UniProtKB-SubCell"/>
</dbReference>
<dbReference type="PANTHER" id="PTHR13257">
    <property type="entry name" value="NUCLEOPORIN NUP84-RELATED"/>
    <property type="match status" value="1"/>
</dbReference>
<reference evidence="9 10" key="1">
    <citation type="submission" date="2016-06" db="EMBL/GenBank/DDBJ databases">
        <title>Evolution of pathogenesis and genome organization in the Tremellales.</title>
        <authorList>
            <person name="Cuomo C."/>
            <person name="Litvintseva A."/>
            <person name="Heitman J."/>
            <person name="Chen Y."/>
            <person name="Sun S."/>
            <person name="Springer D."/>
            <person name="Dromer F."/>
            <person name="Young S."/>
            <person name="Zeng Q."/>
            <person name="Chapman S."/>
            <person name="Gujja S."/>
            <person name="Saif S."/>
            <person name="Birren B."/>
        </authorList>
    </citation>
    <scope>NUCLEOTIDE SEQUENCE [LARGE SCALE GENOMIC DNA]</scope>
    <source>
        <strain evidence="9 10">ATCC 28783</strain>
    </source>
</reference>
<evidence type="ECO:0000256" key="7">
    <source>
        <dbReference type="ARBA" id="ARBA00023242"/>
    </source>
</evidence>
<comment type="subcellular location">
    <subcellularLocation>
        <location evidence="1">Nucleus</location>
        <location evidence="1">Nuclear pore complex</location>
    </subcellularLocation>
</comment>
<keyword evidence="7" id="KW-0539">Nucleus</keyword>
<dbReference type="GO" id="GO:0006406">
    <property type="term" value="P:mRNA export from nucleus"/>
    <property type="evidence" value="ECO:0007669"/>
    <property type="project" value="TreeGrafter"/>
</dbReference>
<comment type="caution">
    <text evidence="9">The sequence shown here is derived from an EMBL/GenBank/DDBJ whole genome shotgun (WGS) entry which is preliminary data.</text>
</comment>
<protein>
    <recommendedName>
        <fullName evidence="11">Nucleoporin Nup82</fullName>
    </recommendedName>
</protein>
<dbReference type="PANTHER" id="PTHR13257:SF0">
    <property type="entry name" value="NUCLEAR PORE COMPLEX PROTEIN NUP88"/>
    <property type="match status" value="1"/>
</dbReference>
<evidence type="ECO:0000256" key="6">
    <source>
        <dbReference type="ARBA" id="ARBA00023132"/>
    </source>
</evidence>
<evidence type="ECO:0000256" key="8">
    <source>
        <dbReference type="SAM" id="MobiDB-lite"/>
    </source>
</evidence>
<dbReference type="InParanoid" id="A0A4Q1BFV1"/>
<dbReference type="AlphaFoldDB" id="A0A4Q1BFV1"/>
<evidence type="ECO:0008006" key="11">
    <source>
        <dbReference type="Google" id="ProtNLM"/>
    </source>
</evidence>
<evidence type="ECO:0000313" key="10">
    <source>
        <dbReference type="Proteomes" id="UP000289152"/>
    </source>
</evidence>
<keyword evidence="6" id="KW-0906">Nuclear pore complex</keyword>
<dbReference type="VEuPathDB" id="FungiDB:TREMEDRAFT_71225"/>
<evidence type="ECO:0000256" key="1">
    <source>
        <dbReference type="ARBA" id="ARBA00004567"/>
    </source>
</evidence>
<keyword evidence="10" id="KW-1185">Reference proteome</keyword>
<dbReference type="GO" id="GO:0000055">
    <property type="term" value="P:ribosomal large subunit export from nucleus"/>
    <property type="evidence" value="ECO:0007669"/>
    <property type="project" value="InterPro"/>
</dbReference>
<sequence>MLSTIPLSLPSLRQHSIFIPPPHISTSGEEEWEVLSRPGEPSIPSRSSKLAISDRDLFVVMGREIRMTSLPAEGFDALEGAVGNYKTLSSTLVCFPILQIVPNPTGRLLAVIGQTQIVVLVLPKGGMSSGEVQCKSFAIDEYQFSSTSSSKISKVIWHPLGEGGNSLWILTSDGQLREYDVRQPEDPTQTFSFLPEYSKPSTSRFTAIDPLENYATSFCFSPAAEEGLYGLMVHVLVASGDIYTMGPVIPFHAGPSIISLRNMRAYTDARLDRAEDDVFGEASQVHARVLMQHQWVESLIKQAKTGEDFKKREETPTKIRSIRASSEIPSSSPPPGKVVVRPPHLSESGGPAPGIHRPILRQGPIVFTPRPRDGDEFDEDIALDLAFILPAPGDDEKKAVNDFQVIVVGWASGTLDVGVLLNRPEPRWVSSRDPEDLEIQATTVEIIRLSSEERLSIQSSVEIVSDPLFPETFYVQHERGVDSVNVAPLVSKLFQSDQGQLAQSSVTRLVESTSSSDVNIIGTVSMCNISLGYCLIALGSSGQLATVELDFQPSSSTDVSMSPAKSVKVIPAAIQSEDPQSLLVRFDIDNLVSSLIRPAQPFNPYPLLRKIPDYNVPLQMISPEHLKGFGTVSEAFQTRLQAIQDASDELEHRVDVQIKEYHRQLKLLKDCHMRISELHSQSRRKRVEELLRAQEVMSDRLTSLISRLAVEYRPQVGEAEKKWFEELDRLKSRVAGNRGLTARVQNVKQQIETLKPRRKEEEDLTGMGYGSRQIKPLEMALSSRSEEIRRLMRKMELLTVKVESGLGDGTV</sequence>
<keyword evidence="4" id="KW-0653">Protein transport</keyword>
<evidence type="ECO:0000256" key="4">
    <source>
        <dbReference type="ARBA" id="ARBA00022927"/>
    </source>
</evidence>
<organism evidence="9 10">
    <name type="scientific">Tremella mesenterica</name>
    <name type="common">Jelly fungus</name>
    <dbReference type="NCBI Taxonomy" id="5217"/>
    <lineage>
        <taxon>Eukaryota</taxon>
        <taxon>Fungi</taxon>
        <taxon>Dikarya</taxon>
        <taxon>Basidiomycota</taxon>
        <taxon>Agaricomycotina</taxon>
        <taxon>Tremellomycetes</taxon>
        <taxon>Tremellales</taxon>
        <taxon>Tremellaceae</taxon>
        <taxon>Tremella</taxon>
    </lineage>
</organism>
<keyword evidence="5" id="KW-0811">Translocation</keyword>
<evidence type="ECO:0000256" key="3">
    <source>
        <dbReference type="ARBA" id="ARBA00022816"/>
    </source>
</evidence>
<proteinExistence type="predicted"/>
<dbReference type="GO" id="GO:0000056">
    <property type="term" value="P:ribosomal small subunit export from nucleus"/>
    <property type="evidence" value="ECO:0007669"/>
    <property type="project" value="InterPro"/>
</dbReference>
<dbReference type="FunCoup" id="A0A4Q1BFV1">
    <property type="interactions" value="17"/>
</dbReference>
<dbReference type="Pfam" id="PF10168">
    <property type="entry name" value="Nup88"/>
    <property type="match status" value="1"/>
</dbReference>
<dbReference type="OrthoDB" id="341482at2759"/>
<name>A0A4Q1BFV1_TREME</name>
<evidence type="ECO:0000313" key="9">
    <source>
        <dbReference type="EMBL" id="RXK35413.1"/>
    </source>
</evidence>